<dbReference type="NCBIfam" id="NF008528">
    <property type="entry name" value="PRK11463.1-2"/>
    <property type="match status" value="1"/>
</dbReference>
<gene>
    <name evidence="3" type="ORF">GCM10007094_13970</name>
</gene>
<feature type="transmembrane region" description="Helical" evidence="2">
    <location>
        <begin position="78"/>
        <end position="103"/>
    </location>
</feature>
<dbReference type="Proteomes" id="UP000637980">
    <property type="component" value="Unassembled WGS sequence"/>
</dbReference>
<keyword evidence="2" id="KW-1133">Transmembrane helix</keyword>
<reference evidence="4" key="1">
    <citation type="journal article" date="2019" name="Int. J. Syst. Evol. Microbiol.">
        <title>The Global Catalogue of Microorganisms (GCM) 10K type strain sequencing project: providing services to taxonomists for standard genome sequencing and annotation.</title>
        <authorList>
            <consortium name="The Broad Institute Genomics Platform"/>
            <consortium name="The Broad Institute Genome Sequencing Center for Infectious Disease"/>
            <person name="Wu L."/>
            <person name="Ma J."/>
        </authorList>
    </citation>
    <scope>NUCLEOTIDE SEQUENCE [LARGE SCALE GENOMIC DNA]</scope>
    <source>
        <strain evidence="4">KCTC 12861</strain>
    </source>
</reference>
<proteinExistence type="predicted"/>
<keyword evidence="2" id="KW-0812">Transmembrane</keyword>
<protein>
    <submittedName>
        <fullName evidence="3">Membrane protein FxsA</fullName>
    </submittedName>
</protein>
<dbReference type="Pfam" id="PF04186">
    <property type="entry name" value="FxsA"/>
    <property type="match status" value="1"/>
</dbReference>
<evidence type="ECO:0000313" key="4">
    <source>
        <dbReference type="Proteomes" id="UP000637980"/>
    </source>
</evidence>
<accession>A0ABQ3E8H2</accession>
<organism evidence="3 4">
    <name type="scientific">Pseudovibrio japonicus</name>
    <dbReference type="NCBI Taxonomy" id="366534"/>
    <lineage>
        <taxon>Bacteria</taxon>
        <taxon>Pseudomonadati</taxon>
        <taxon>Pseudomonadota</taxon>
        <taxon>Alphaproteobacteria</taxon>
        <taxon>Hyphomicrobiales</taxon>
        <taxon>Stappiaceae</taxon>
        <taxon>Pseudovibrio</taxon>
    </lineage>
</organism>
<dbReference type="PANTHER" id="PTHR35335:SF1">
    <property type="entry name" value="UPF0716 PROTEIN FXSA"/>
    <property type="match status" value="1"/>
</dbReference>
<dbReference type="RefSeq" id="WP_189436043.1">
    <property type="nucleotide sequence ID" value="NZ_BMXE01000002.1"/>
</dbReference>
<sequence length="179" mass="20029">MPLGFIILACFILLPTIEIYLFIEVGSVIGAIPTILLTVATAVAGSYMLRQQGLSLLMRMRAEMDAGRVPSHEMMHGAMIVFAGLMLLIPGFFTDAIGLLLFIPPLREVIGNYLARHVKVQNLNVNPGYRRRDGTVDLNEDEWSSSRHHDDDQDHPNRSRSGDPDQISPWSSTDDNERR</sequence>
<evidence type="ECO:0000256" key="1">
    <source>
        <dbReference type="SAM" id="MobiDB-lite"/>
    </source>
</evidence>
<dbReference type="EMBL" id="BMXE01000002">
    <property type="protein sequence ID" value="GHB26877.1"/>
    <property type="molecule type" value="Genomic_DNA"/>
</dbReference>
<feature type="compositionally biased region" description="Basic and acidic residues" evidence="1">
    <location>
        <begin position="144"/>
        <end position="163"/>
    </location>
</feature>
<keyword evidence="2" id="KW-0472">Membrane</keyword>
<evidence type="ECO:0000313" key="3">
    <source>
        <dbReference type="EMBL" id="GHB26877.1"/>
    </source>
</evidence>
<evidence type="ECO:0000256" key="2">
    <source>
        <dbReference type="SAM" id="Phobius"/>
    </source>
</evidence>
<comment type="caution">
    <text evidence="3">The sequence shown here is derived from an EMBL/GenBank/DDBJ whole genome shotgun (WGS) entry which is preliminary data.</text>
</comment>
<dbReference type="PANTHER" id="PTHR35335">
    <property type="entry name" value="UPF0716 PROTEIN FXSA"/>
    <property type="match status" value="1"/>
</dbReference>
<keyword evidence="4" id="KW-1185">Reference proteome</keyword>
<feature type="region of interest" description="Disordered" evidence="1">
    <location>
        <begin position="140"/>
        <end position="179"/>
    </location>
</feature>
<name>A0ABQ3E8H2_9HYPH</name>
<dbReference type="InterPro" id="IPR007313">
    <property type="entry name" value="FxsA"/>
</dbReference>
<feature type="transmembrane region" description="Helical" evidence="2">
    <location>
        <begin position="29"/>
        <end position="49"/>
    </location>
</feature>